<evidence type="ECO:0000259" key="2">
    <source>
        <dbReference type="PROSITE" id="PS51740"/>
    </source>
</evidence>
<dbReference type="PANTHER" id="PTHR36432:SF4">
    <property type="entry name" value="TRANSITION STATE REGULATOR ABH-RELATED"/>
    <property type="match status" value="1"/>
</dbReference>
<dbReference type="Pfam" id="PF04014">
    <property type="entry name" value="MazE_antitoxin"/>
    <property type="match status" value="1"/>
</dbReference>
<dbReference type="InterPro" id="IPR007159">
    <property type="entry name" value="SpoVT-AbrB_dom"/>
</dbReference>
<evidence type="ECO:0000313" key="3">
    <source>
        <dbReference type="EMBL" id="MBF8436435.1"/>
    </source>
</evidence>
<proteinExistence type="predicted"/>
<protein>
    <submittedName>
        <fullName evidence="3">AbrB family transcriptional regulator</fullName>
    </submittedName>
</protein>
<evidence type="ECO:0000256" key="1">
    <source>
        <dbReference type="PROSITE-ProRule" id="PRU01076"/>
    </source>
</evidence>
<dbReference type="SUPFAM" id="SSF89447">
    <property type="entry name" value="AbrB/MazE/MraZ-like"/>
    <property type="match status" value="1"/>
</dbReference>
<reference evidence="3" key="1">
    <citation type="submission" date="2020-11" db="EMBL/GenBank/DDBJ databases">
        <title>Halonatronomonas betainensis gen. nov., sp. nov. a novel haloalkaliphilic representative of the family Halanaerobiacae capable of betaine degradation.</title>
        <authorList>
            <person name="Boltyanskaya Y."/>
            <person name="Kevbrin V."/>
            <person name="Detkova E."/>
            <person name="Grouzdev D.S."/>
            <person name="Koziaeva V."/>
            <person name="Zhilina T."/>
        </authorList>
    </citation>
    <scope>NUCLEOTIDE SEQUENCE</scope>
    <source>
        <strain evidence="3">Z-7014</strain>
    </source>
</reference>
<dbReference type="PANTHER" id="PTHR36432">
    <property type="match status" value="1"/>
</dbReference>
<dbReference type="GO" id="GO:0003677">
    <property type="term" value="F:DNA binding"/>
    <property type="evidence" value="ECO:0007669"/>
    <property type="project" value="UniProtKB-UniRule"/>
</dbReference>
<dbReference type="Gene3D" id="2.10.260.10">
    <property type="match status" value="1"/>
</dbReference>
<organism evidence="3 4">
    <name type="scientific">Halonatronomonas betaini</name>
    <dbReference type="NCBI Taxonomy" id="2778430"/>
    <lineage>
        <taxon>Bacteria</taxon>
        <taxon>Bacillati</taxon>
        <taxon>Bacillota</taxon>
        <taxon>Clostridia</taxon>
        <taxon>Halanaerobiales</taxon>
        <taxon>Halarsenatibacteraceae</taxon>
        <taxon>Halonatronomonas</taxon>
    </lineage>
</organism>
<accession>A0A931F617</accession>
<dbReference type="Proteomes" id="UP000621436">
    <property type="component" value="Unassembled WGS sequence"/>
</dbReference>
<dbReference type="AlphaFoldDB" id="A0A931F617"/>
<dbReference type="InterPro" id="IPR052731">
    <property type="entry name" value="B_subtilis_Trans_State_Reg"/>
</dbReference>
<dbReference type="SMART" id="SM00966">
    <property type="entry name" value="SpoVT_AbrB"/>
    <property type="match status" value="1"/>
</dbReference>
<name>A0A931F617_9FIRM</name>
<dbReference type="NCBIfam" id="TIGR01439">
    <property type="entry name" value="lp_hng_hel_AbrB"/>
    <property type="match status" value="1"/>
</dbReference>
<dbReference type="PROSITE" id="PS51740">
    <property type="entry name" value="SPOVT_ABRB"/>
    <property type="match status" value="1"/>
</dbReference>
<dbReference type="RefSeq" id="WP_270453320.1">
    <property type="nucleotide sequence ID" value="NZ_JADPIE010000002.1"/>
</dbReference>
<dbReference type="InterPro" id="IPR037914">
    <property type="entry name" value="SpoVT-AbrB_sf"/>
</dbReference>
<feature type="domain" description="SpoVT-AbrB" evidence="2">
    <location>
        <begin position="5"/>
        <end position="50"/>
    </location>
</feature>
<keyword evidence="4" id="KW-1185">Reference proteome</keyword>
<gene>
    <name evidence="3" type="ORF">I0Q91_05050</name>
</gene>
<keyword evidence="1" id="KW-0238">DNA-binding</keyword>
<dbReference type="EMBL" id="JADPIE010000002">
    <property type="protein sequence ID" value="MBF8436435.1"/>
    <property type="molecule type" value="Genomic_DNA"/>
</dbReference>
<sequence>MKSTGIVREVDNLGRLVLPKELRTTMKLDFNDPMEFYKDGDNIILRKFNSGCSGCHFCGSMENRTFFKGKFVCESCIEELKD</sequence>
<comment type="caution">
    <text evidence="3">The sequence shown here is derived from an EMBL/GenBank/DDBJ whole genome shotgun (WGS) entry which is preliminary data.</text>
</comment>
<evidence type="ECO:0000313" key="4">
    <source>
        <dbReference type="Proteomes" id="UP000621436"/>
    </source>
</evidence>